<dbReference type="SUPFAM" id="SSF57716">
    <property type="entry name" value="Glucocorticoid receptor-like (DNA-binding domain)"/>
    <property type="match status" value="2"/>
</dbReference>
<accession>A0A1Y2GMD5</accession>
<organism evidence="8 9">
    <name type="scientific">Lobosporangium transversale</name>
    <dbReference type="NCBI Taxonomy" id="64571"/>
    <lineage>
        <taxon>Eukaryota</taxon>
        <taxon>Fungi</taxon>
        <taxon>Fungi incertae sedis</taxon>
        <taxon>Mucoromycota</taxon>
        <taxon>Mortierellomycotina</taxon>
        <taxon>Mortierellomycetes</taxon>
        <taxon>Mortierellales</taxon>
        <taxon>Mortierellaceae</taxon>
        <taxon>Lobosporangium</taxon>
    </lineage>
</organism>
<keyword evidence="9" id="KW-1185">Reference proteome</keyword>
<dbReference type="GO" id="GO:0008270">
    <property type="term" value="F:zinc ion binding"/>
    <property type="evidence" value="ECO:0007669"/>
    <property type="project" value="UniProtKB-KW"/>
</dbReference>
<dbReference type="RefSeq" id="XP_021881195.1">
    <property type="nucleotide sequence ID" value="XM_022020302.1"/>
</dbReference>
<dbReference type="Pfam" id="PF00320">
    <property type="entry name" value="GATA"/>
    <property type="match status" value="2"/>
</dbReference>
<evidence type="ECO:0000259" key="7">
    <source>
        <dbReference type="PROSITE" id="PS50114"/>
    </source>
</evidence>
<comment type="caution">
    <text evidence="8">The sequence shown here is derived from an EMBL/GenBank/DDBJ whole genome shotgun (WGS) entry which is preliminary data.</text>
</comment>
<proteinExistence type="predicted"/>
<dbReference type="GO" id="GO:0000981">
    <property type="term" value="F:DNA-binding transcription factor activity, RNA polymerase II-specific"/>
    <property type="evidence" value="ECO:0007669"/>
    <property type="project" value="TreeGrafter"/>
</dbReference>
<evidence type="ECO:0000256" key="6">
    <source>
        <dbReference type="PROSITE-ProRule" id="PRU00094"/>
    </source>
</evidence>
<dbReference type="InterPro" id="IPR039355">
    <property type="entry name" value="Transcription_factor_GATA"/>
</dbReference>
<evidence type="ECO:0000256" key="5">
    <source>
        <dbReference type="ARBA" id="ARBA00023242"/>
    </source>
</evidence>
<reference evidence="8 9" key="1">
    <citation type="submission" date="2016-07" db="EMBL/GenBank/DDBJ databases">
        <title>Pervasive Adenine N6-methylation of Active Genes in Fungi.</title>
        <authorList>
            <consortium name="DOE Joint Genome Institute"/>
            <person name="Mondo S.J."/>
            <person name="Dannebaum R.O."/>
            <person name="Kuo R.C."/>
            <person name="Labutti K."/>
            <person name="Haridas S."/>
            <person name="Kuo A."/>
            <person name="Salamov A."/>
            <person name="Ahrendt S.R."/>
            <person name="Lipzen A."/>
            <person name="Sullivan W."/>
            <person name="Andreopoulos W.B."/>
            <person name="Clum A."/>
            <person name="Lindquist E."/>
            <person name="Daum C."/>
            <person name="Ramamoorthy G.K."/>
            <person name="Gryganskyi A."/>
            <person name="Culley D."/>
            <person name="Magnuson J.K."/>
            <person name="James T.Y."/>
            <person name="O'Malley M.A."/>
            <person name="Stajich J.E."/>
            <person name="Spatafora J.W."/>
            <person name="Visel A."/>
            <person name="Grigoriev I.V."/>
        </authorList>
    </citation>
    <scope>NUCLEOTIDE SEQUENCE [LARGE SCALE GENOMIC DNA]</scope>
    <source>
        <strain evidence="8 9">NRRL 3116</strain>
    </source>
</reference>
<dbReference type="GO" id="GO:0005634">
    <property type="term" value="C:nucleus"/>
    <property type="evidence" value="ECO:0007669"/>
    <property type="project" value="UniProtKB-SubCell"/>
</dbReference>
<dbReference type="FunFam" id="3.30.50.10:FF:000007">
    <property type="entry name" value="Nitrogen regulatory AreA, N-terminal"/>
    <property type="match status" value="1"/>
</dbReference>
<protein>
    <recommendedName>
        <fullName evidence="7">GATA-type domain-containing protein</fullName>
    </recommendedName>
</protein>
<dbReference type="PRINTS" id="PR00619">
    <property type="entry name" value="GATAZNFINGER"/>
</dbReference>
<evidence type="ECO:0000313" key="9">
    <source>
        <dbReference type="Proteomes" id="UP000193648"/>
    </source>
</evidence>
<dbReference type="GO" id="GO:0000122">
    <property type="term" value="P:negative regulation of transcription by RNA polymerase II"/>
    <property type="evidence" value="ECO:0007669"/>
    <property type="project" value="TreeGrafter"/>
</dbReference>
<dbReference type="GO" id="GO:0000978">
    <property type="term" value="F:RNA polymerase II cis-regulatory region sequence-specific DNA binding"/>
    <property type="evidence" value="ECO:0007669"/>
    <property type="project" value="TreeGrafter"/>
</dbReference>
<keyword evidence="4" id="KW-0862">Zinc</keyword>
<evidence type="ECO:0000256" key="1">
    <source>
        <dbReference type="ARBA" id="ARBA00004123"/>
    </source>
</evidence>
<keyword evidence="2" id="KW-0479">Metal-binding</keyword>
<evidence type="ECO:0000256" key="2">
    <source>
        <dbReference type="ARBA" id="ARBA00022723"/>
    </source>
</evidence>
<feature type="non-terminal residue" evidence="8">
    <location>
        <position position="1"/>
    </location>
</feature>
<dbReference type="STRING" id="64571.A0A1Y2GMD5"/>
<feature type="domain" description="GATA-type" evidence="7">
    <location>
        <begin position="1"/>
        <end position="37"/>
    </location>
</feature>
<comment type="subcellular location">
    <subcellularLocation>
        <location evidence="1">Nucleus</location>
    </subcellularLocation>
</comment>
<dbReference type="InterPro" id="IPR000679">
    <property type="entry name" value="Znf_GATA"/>
</dbReference>
<dbReference type="InterPro" id="IPR013088">
    <property type="entry name" value="Znf_NHR/GATA"/>
</dbReference>
<keyword evidence="3 6" id="KW-0863">Zinc-finger</keyword>
<evidence type="ECO:0000256" key="4">
    <source>
        <dbReference type="ARBA" id="ARBA00022833"/>
    </source>
</evidence>
<name>A0A1Y2GMD5_9FUNG</name>
<dbReference type="InParanoid" id="A0A1Y2GMD5"/>
<dbReference type="PANTHER" id="PTHR10071">
    <property type="entry name" value="TRANSCRIPTION FACTOR GATA FAMILY MEMBER"/>
    <property type="match status" value="1"/>
</dbReference>
<dbReference type="PROSITE" id="PS50114">
    <property type="entry name" value="GATA_ZN_FINGER_2"/>
    <property type="match status" value="2"/>
</dbReference>
<dbReference type="CDD" id="cd00202">
    <property type="entry name" value="ZnF_GATA"/>
    <property type="match status" value="2"/>
</dbReference>
<evidence type="ECO:0000256" key="3">
    <source>
        <dbReference type="ARBA" id="ARBA00022771"/>
    </source>
</evidence>
<dbReference type="PANTHER" id="PTHR10071:SF281">
    <property type="entry name" value="BOX A-BINDING FACTOR-RELATED"/>
    <property type="match status" value="1"/>
</dbReference>
<dbReference type="GO" id="GO:0045944">
    <property type="term" value="P:positive regulation of transcription by RNA polymerase II"/>
    <property type="evidence" value="ECO:0007669"/>
    <property type="project" value="TreeGrafter"/>
</dbReference>
<gene>
    <name evidence="8" type="ORF">BCR41DRAFT_287899</name>
</gene>
<feature type="domain" description="GATA-type" evidence="7">
    <location>
        <begin position="60"/>
        <end position="107"/>
    </location>
</feature>
<dbReference type="Proteomes" id="UP000193648">
    <property type="component" value="Unassembled WGS sequence"/>
</dbReference>
<evidence type="ECO:0000313" key="8">
    <source>
        <dbReference type="EMBL" id="ORZ15447.1"/>
    </source>
</evidence>
<feature type="non-terminal residue" evidence="8">
    <location>
        <position position="109"/>
    </location>
</feature>
<sequence length="109" mass="12289">CQNCGVTVTPLWRRSADNEPLCNACGLYHKLHAIHRPKHLQQTQPGLSGGIKAAGIQPICTNCKTTLTPLWRKDDAGEILCNACGLYYKLHHVHRPISLKRNVIRRRSR</sequence>
<dbReference type="GeneID" id="33562146"/>
<dbReference type="AlphaFoldDB" id="A0A1Y2GMD5"/>
<dbReference type="Gene3D" id="3.30.50.10">
    <property type="entry name" value="Erythroid Transcription Factor GATA-1, subunit A"/>
    <property type="match status" value="2"/>
</dbReference>
<keyword evidence="5" id="KW-0539">Nucleus</keyword>
<dbReference type="EMBL" id="MCFF01000019">
    <property type="protein sequence ID" value="ORZ15447.1"/>
    <property type="molecule type" value="Genomic_DNA"/>
</dbReference>
<dbReference type="PROSITE" id="PS00344">
    <property type="entry name" value="GATA_ZN_FINGER_1"/>
    <property type="match status" value="2"/>
</dbReference>
<dbReference type="SMART" id="SM00401">
    <property type="entry name" value="ZnF_GATA"/>
    <property type="match status" value="2"/>
</dbReference>
<dbReference type="OrthoDB" id="515401at2759"/>